<dbReference type="Proteomes" id="UP000247612">
    <property type="component" value="Unassembled WGS sequence"/>
</dbReference>
<dbReference type="InterPro" id="IPR046348">
    <property type="entry name" value="SIS_dom_sf"/>
</dbReference>
<evidence type="ECO:0000259" key="1">
    <source>
        <dbReference type="PROSITE" id="PS51464"/>
    </source>
</evidence>
<dbReference type="AlphaFoldDB" id="A0A2V2F2G5"/>
<dbReference type="InterPro" id="IPR050099">
    <property type="entry name" value="SIS_GmhA/DiaA_subfam"/>
</dbReference>
<evidence type="ECO:0000313" key="2">
    <source>
        <dbReference type="EMBL" id="PXX78158.1"/>
    </source>
</evidence>
<dbReference type="NCBIfam" id="NF002805">
    <property type="entry name" value="PRK02947.1"/>
    <property type="match status" value="1"/>
</dbReference>
<accession>A0A2V2F2G5</accession>
<evidence type="ECO:0000313" key="3">
    <source>
        <dbReference type="Proteomes" id="UP000247612"/>
    </source>
</evidence>
<dbReference type="EMBL" id="QJKH01000008">
    <property type="protein sequence ID" value="PXX78158.1"/>
    <property type="molecule type" value="Genomic_DNA"/>
</dbReference>
<keyword evidence="3" id="KW-1185">Reference proteome</keyword>
<dbReference type="InterPro" id="IPR035472">
    <property type="entry name" value="RpiR-like_SIS"/>
</dbReference>
<dbReference type="PROSITE" id="PS51464">
    <property type="entry name" value="SIS"/>
    <property type="match status" value="1"/>
</dbReference>
<reference evidence="2 3" key="1">
    <citation type="submission" date="2018-05" db="EMBL/GenBank/DDBJ databases">
        <title>Genomic Encyclopedia of Type Strains, Phase IV (KMG-IV): sequencing the most valuable type-strain genomes for metagenomic binning, comparative biology and taxonomic classification.</title>
        <authorList>
            <person name="Goeker M."/>
        </authorList>
    </citation>
    <scope>NUCLEOTIDE SEQUENCE [LARGE SCALE GENOMIC DNA]</scope>
    <source>
        <strain evidence="2 3">JC118</strain>
    </source>
</reference>
<organism evidence="2 3">
    <name type="scientific">Dielma fastidiosa</name>
    <dbReference type="NCBI Taxonomy" id="1034346"/>
    <lineage>
        <taxon>Bacteria</taxon>
        <taxon>Bacillati</taxon>
        <taxon>Bacillota</taxon>
        <taxon>Erysipelotrichia</taxon>
        <taxon>Erysipelotrichales</taxon>
        <taxon>Erysipelotrichaceae</taxon>
        <taxon>Dielma</taxon>
    </lineage>
</organism>
<feature type="domain" description="SIS" evidence="1">
    <location>
        <begin position="32"/>
        <end position="210"/>
    </location>
</feature>
<dbReference type="GO" id="GO:1901135">
    <property type="term" value="P:carbohydrate derivative metabolic process"/>
    <property type="evidence" value="ECO:0007669"/>
    <property type="project" value="InterPro"/>
</dbReference>
<gene>
    <name evidence="2" type="ORF">DES51_10885</name>
</gene>
<dbReference type="PANTHER" id="PTHR30390">
    <property type="entry name" value="SEDOHEPTULOSE 7-PHOSPHATE ISOMERASE / DNAA INITIATOR-ASSOCIATING FACTOR FOR REPLICATION INITIATION"/>
    <property type="match status" value="1"/>
</dbReference>
<name>A0A2V2F2G5_9FIRM</name>
<dbReference type="Gene3D" id="3.40.50.10490">
    <property type="entry name" value="Glucose-6-phosphate isomerase like protein, domain 1"/>
    <property type="match status" value="1"/>
</dbReference>
<comment type="caution">
    <text evidence="2">The sequence shown here is derived from an EMBL/GenBank/DDBJ whole genome shotgun (WGS) entry which is preliminary data.</text>
</comment>
<dbReference type="PANTHER" id="PTHR30390:SF7">
    <property type="entry name" value="PHOSPHOHEPTOSE ISOMERASE"/>
    <property type="match status" value="1"/>
</dbReference>
<dbReference type="Pfam" id="PF13580">
    <property type="entry name" value="SIS_2"/>
    <property type="match status" value="1"/>
</dbReference>
<dbReference type="CDD" id="cd05013">
    <property type="entry name" value="SIS_RpiR"/>
    <property type="match status" value="1"/>
</dbReference>
<dbReference type="RefSeq" id="WP_022936817.1">
    <property type="nucleotide sequence ID" value="NZ_CABKRQ010000001.1"/>
</dbReference>
<protein>
    <submittedName>
        <fullName evidence="2">Putative phosphosugar-binding protein</fullName>
    </submittedName>
</protein>
<sequence length="244" mass="26976">MKHEEFYDIVMDQMKHQFYDEREQIEQAARYGAASVMKKRLIHVFGCGHSQMFAMEVFYRAGGLVPVNALLIPHLALFPKAKLSTIQERVEGFAGEYLKLENVSGDDTMIIVSISGRNAGVIDMALTAKEIGMKVIALTSKAFSDQVSSRHSSGKNLKDIADVVIDLKCELGDACLSMPNVPDKFTGTSTILGMLVMDCITARVIELCAEQGYVPPTYVSSNLDRGDAINAEHIKHYHDLIDCL</sequence>
<dbReference type="OrthoDB" id="9805185at2"/>
<proteinExistence type="predicted"/>
<dbReference type="InterPro" id="IPR001347">
    <property type="entry name" value="SIS_dom"/>
</dbReference>
<dbReference type="GO" id="GO:0097367">
    <property type="term" value="F:carbohydrate derivative binding"/>
    <property type="evidence" value="ECO:0007669"/>
    <property type="project" value="InterPro"/>
</dbReference>
<dbReference type="STRING" id="1034346.GCA_000313565_00513"/>
<dbReference type="SUPFAM" id="SSF53697">
    <property type="entry name" value="SIS domain"/>
    <property type="match status" value="1"/>
</dbReference>